<protein>
    <submittedName>
        <fullName evidence="2">Uncharacterized protein</fullName>
    </submittedName>
</protein>
<evidence type="ECO:0000256" key="1">
    <source>
        <dbReference type="SAM" id="MobiDB-lite"/>
    </source>
</evidence>
<reference evidence="2" key="1">
    <citation type="submission" date="2021-03" db="EMBL/GenBank/DDBJ databases">
        <title>Draft genome sequence of rust myrtle Austropuccinia psidii MF-1, a brazilian biotype.</title>
        <authorList>
            <person name="Quecine M.C."/>
            <person name="Pachon D.M.R."/>
            <person name="Bonatelli M.L."/>
            <person name="Correr F.H."/>
            <person name="Franceschini L.M."/>
            <person name="Leite T.F."/>
            <person name="Margarido G.R.A."/>
            <person name="Almeida C.A."/>
            <person name="Ferrarezi J.A."/>
            <person name="Labate C.A."/>
        </authorList>
    </citation>
    <scope>NUCLEOTIDE SEQUENCE</scope>
    <source>
        <strain evidence="2">MF-1</strain>
    </source>
</reference>
<gene>
    <name evidence="2" type="ORF">O181_025852</name>
</gene>
<sequence>MVWGAFCAAILDGAGPLDSWSPPPPFDGGQCPHPHRLASSARDPEARLAGSFARLESHQKRMENNEESDK</sequence>
<organism evidence="2 3">
    <name type="scientific">Austropuccinia psidii MF-1</name>
    <dbReference type="NCBI Taxonomy" id="1389203"/>
    <lineage>
        <taxon>Eukaryota</taxon>
        <taxon>Fungi</taxon>
        <taxon>Dikarya</taxon>
        <taxon>Basidiomycota</taxon>
        <taxon>Pucciniomycotina</taxon>
        <taxon>Pucciniomycetes</taxon>
        <taxon>Pucciniales</taxon>
        <taxon>Sphaerophragmiaceae</taxon>
        <taxon>Austropuccinia</taxon>
    </lineage>
</organism>
<keyword evidence="3" id="KW-1185">Reference proteome</keyword>
<dbReference type="Proteomes" id="UP000765509">
    <property type="component" value="Unassembled WGS sequence"/>
</dbReference>
<evidence type="ECO:0000313" key="2">
    <source>
        <dbReference type="EMBL" id="MBW0486137.1"/>
    </source>
</evidence>
<evidence type="ECO:0000313" key="3">
    <source>
        <dbReference type="Proteomes" id="UP000765509"/>
    </source>
</evidence>
<proteinExistence type="predicted"/>
<feature type="region of interest" description="Disordered" evidence="1">
    <location>
        <begin position="17"/>
        <end position="45"/>
    </location>
</feature>
<accession>A0A9Q3CPF0</accession>
<dbReference type="AlphaFoldDB" id="A0A9Q3CPF0"/>
<dbReference type="EMBL" id="AVOT02008491">
    <property type="protein sequence ID" value="MBW0486137.1"/>
    <property type="molecule type" value="Genomic_DNA"/>
</dbReference>
<comment type="caution">
    <text evidence="2">The sequence shown here is derived from an EMBL/GenBank/DDBJ whole genome shotgun (WGS) entry which is preliminary data.</text>
</comment>
<name>A0A9Q3CPF0_9BASI</name>